<gene>
    <name evidence="2" type="ORF">NSK_007190</name>
</gene>
<accession>A0A4D9CYE3</accession>
<sequence length="76" mass="8029">MGERIAFLPAPIGHKPRGWGGRREGRRRGGPAGESVLAVTDDNVLSLTPTDMLGEEGGKGGREGREKGREETGSSK</sequence>
<proteinExistence type="predicted"/>
<comment type="caution">
    <text evidence="2">The sequence shown here is derived from an EMBL/GenBank/DDBJ whole genome shotgun (WGS) entry which is preliminary data.</text>
</comment>
<dbReference type="EMBL" id="SDOX01000127">
    <property type="protein sequence ID" value="TFJ81468.1"/>
    <property type="molecule type" value="Genomic_DNA"/>
</dbReference>
<keyword evidence="3" id="KW-1185">Reference proteome</keyword>
<evidence type="ECO:0000256" key="1">
    <source>
        <dbReference type="SAM" id="MobiDB-lite"/>
    </source>
</evidence>
<feature type="region of interest" description="Disordered" evidence="1">
    <location>
        <begin position="1"/>
        <end position="76"/>
    </location>
</feature>
<evidence type="ECO:0000313" key="2">
    <source>
        <dbReference type="EMBL" id="TFJ81468.1"/>
    </source>
</evidence>
<evidence type="ECO:0000313" key="3">
    <source>
        <dbReference type="Proteomes" id="UP000355283"/>
    </source>
</evidence>
<reference evidence="2 3" key="1">
    <citation type="submission" date="2019-01" db="EMBL/GenBank/DDBJ databases">
        <title>Nuclear Genome Assembly of the Microalgal Biofuel strain Nannochloropsis salina CCMP1776.</title>
        <authorList>
            <person name="Hovde B."/>
        </authorList>
    </citation>
    <scope>NUCLEOTIDE SEQUENCE [LARGE SCALE GENOMIC DNA]</scope>
    <source>
        <strain evidence="2 3">CCMP1776</strain>
    </source>
</reference>
<feature type="compositionally biased region" description="Basic and acidic residues" evidence="1">
    <location>
        <begin position="56"/>
        <end position="76"/>
    </location>
</feature>
<protein>
    <submittedName>
        <fullName evidence="2">Uncharacterized protein</fullName>
    </submittedName>
</protein>
<dbReference type="AlphaFoldDB" id="A0A4D9CYE3"/>
<organism evidence="2 3">
    <name type="scientific">Nannochloropsis salina CCMP1776</name>
    <dbReference type="NCBI Taxonomy" id="1027361"/>
    <lineage>
        <taxon>Eukaryota</taxon>
        <taxon>Sar</taxon>
        <taxon>Stramenopiles</taxon>
        <taxon>Ochrophyta</taxon>
        <taxon>Eustigmatophyceae</taxon>
        <taxon>Eustigmatales</taxon>
        <taxon>Monodopsidaceae</taxon>
        <taxon>Microchloropsis</taxon>
        <taxon>Microchloropsis salina</taxon>
    </lineage>
</organism>
<name>A0A4D9CYE3_9STRA</name>
<dbReference type="Proteomes" id="UP000355283">
    <property type="component" value="Unassembled WGS sequence"/>
</dbReference>